<organism evidence="2 3">
    <name type="scientific">Actinoplanes sichuanensis</name>
    <dbReference type="NCBI Taxonomy" id="512349"/>
    <lineage>
        <taxon>Bacteria</taxon>
        <taxon>Bacillati</taxon>
        <taxon>Actinomycetota</taxon>
        <taxon>Actinomycetes</taxon>
        <taxon>Micromonosporales</taxon>
        <taxon>Micromonosporaceae</taxon>
        <taxon>Actinoplanes</taxon>
    </lineage>
</organism>
<accession>A0ABW4AUV8</accession>
<keyword evidence="1" id="KW-0812">Transmembrane</keyword>
<gene>
    <name evidence="2" type="ORF">ACFQ5G_55305</name>
</gene>
<proteinExistence type="predicted"/>
<dbReference type="Proteomes" id="UP001597183">
    <property type="component" value="Unassembled WGS sequence"/>
</dbReference>
<keyword evidence="1" id="KW-1133">Transmembrane helix</keyword>
<feature type="transmembrane region" description="Helical" evidence="1">
    <location>
        <begin position="144"/>
        <end position="166"/>
    </location>
</feature>
<protein>
    <recommendedName>
        <fullName evidence="4">Tryptophan-rich sensory protein</fullName>
    </recommendedName>
</protein>
<feature type="transmembrane region" description="Helical" evidence="1">
    <location>
        <begin position="81"/>
        <end position="98"/>
    </location>
</feature>
<keyword evidence="1" id="KW-0472">Membrane</keyword>
<evidence type="ECO:0008006" key="4">
    <source>
        <dbReference type="Google" id="ProtNLM"/>
    </source>
</evidence>
<dbReference type="RefSeq" id="WP_317795643.1">
    <property type="nucleotide sequence ID" value="NZ_AP028461.1"/>
</dbReference>
<sequence>MSSTGDHLRTATLAGACAAFVATPTLGALFGEGEQTRRYDTVITPPDYAFAVWAPIFLGCIASTVGQCLPAGRDAAMSRRTGWPLAGAYAINAAWSVAAQRDRFAYTPYLLPMATACAAVAHARLQQVRPDTTWSATTPAATGLLLGWTALASTVNVAAAAVAAGVDRMAPRMVAGATAGLMAAVTAVAATVAASRRGGLPLAGAACWGLLTTAATATRPRGVRLTAAAGATAVLAALAHRRRVDRTA</sequence>
<name>A0ABW4AUV8_9ACTN</name>
<evidence type="ECO:0000256" key="1">
    <source>
        <dbReference type="SAM" id="Phobius"/>
    </source>
</evidence>
<feature type="transmembrane region" description="Helical" evidence="1">
    <location>
        <begin position="223"/>
        <end position="240"/>
    </location>
</feature>
<evidence type="ECO:0000313" key="3">
    <source>
        <dbReference type="Proteomes" id="UP001597183"/>
    </source>
</evidence>
<evidence type="ECO:0000313" key="2">
    <source>
        <dbReference type="EMBL" id="MFD1374560.1"/>
    </source>
</evidence>
<feature type="transmembrane region" description="Helical" evidence="1">
    <location>
        <begin position="172"/>
        <end position="193"/>
    </location>
</feature>
<keyword evidence="3" id="KW-1185">Reference proteome</keyword>
<reference evidence="3" key="1">
    <citation type="journal article" date="2019" name="Int. J. Syst. Evol. Microbiol.">
        <title>The Global Catalogue of Microorganisms (GCM) 10K type strain sequencing project: providing services to taxonomists for standard genome sequencing and annotation.</title>
        <authorList>
            <consortium name="The Broad Institute Genomics Platform"/>
            <consortium name="The Broad Institute Genome Sequencing Center for Infectious Disease"/>
            <person name="Wu L."/>
            <person name="Ma J."/>
        </authorList>
    </citation>
    <scope>NUCLEOTIDE SEQUENCE [LARGE SCALE GENOMIC DNA]</scope>
    <source>
        <strain evidence="3">CCM 7526</strain>
    </source>
</reference>
<comment type="caution">
    <text evidence="2">The sequence shown here is derived from an EMBL/GenBank/DDBJ whole genome shotgun (WGS) entry which is preliminary data.</text>
</comment>
<dbReference type="EMBL" id="JBHTMK010000085">
    <property type="protein sequence ID" value="MFD1374560.1"/>
    <property type="molecule type" value="Genomic_DNA"/>
</dbReference>
<feature type="transmembrane region" description="Helical" evidence="1">
    <location>
        <begin position="51"/>
        <end position="69"/>
    </location>
</feature>